<dbReference type="InterPro" id="IPR027417">
    <property type="entry name" value="P-loop_NTPase"/>
</dbReference>
<dbReference type="GO" id="GO:0008652">
    <property type="term" value="P:amino acid biosynthetic process"/>
    <property type="evidence" value="ECO:0007669"/>
    <property type="project" value="UniProtKB-KW"/>
</dbReference>
<keyword evidence="3 7" id="KW-0547">Nucleotide-binding</keyword>
<dbReference type="InterPro" id="IPR031322">
    <property type="entry name" value="Shikimate/glucono_kinase"/>
</dbReference>
<dbReference type="AlphaFoldDB" id="A0A5C8ZT21"/>
<evidence type="ECO:0000256" key="6">
    <source>
        <dbReference type="ARBA" id="ARBA00023141"/>
    </source>
</evidence>
<dbReference type="Gene3D" id="3.40.50.300">
    <property type="entry name" value="P-loop containing nucleotide triphosphate hydrolases"/>
    <property type="match status" value="1"/>
</dbReference>
<comment type="pathway">
    <text evidence="7">Metabolic intermediate biosynthesis; chorismate biosynthesis; chorismate from D-erythrose 4-phosphate and phosphoenolpyruvate: step 5/7.</text>
</comment>
<accession>A0A5C8ZT21</accession>
<dbReference type="GO" id="GO:0005524">
    <property type="term" value="F:ATP binding"/>
    <property type="evidence" value="ECO:0007669"/>
    <property type="project" value="UniProtKB-UniRule"/>
</dbReference>
<dbReference type="Proteomes" id="UP000321039">
    <property type="component" value="Unassembled WGS sequence"/>
</dbReference>
<dbReference type="GO" id="GO:0005829">
    <property type="term" value="C:cytosol"/>
    <property type="evidence" value="ECO:0007669"/>
    <property type="project" value="TreeGrafter"/>
</dbReference>
<feature type="binding site" evidence="7">
    <location>
        <position position="39"/>
    </location>
    <ligand>
        <name>substrate</name>
    </ligand>
</feature>
<reference evidence="8 9" key="1">
    <citation type="submission" date="2019-08" db="EMBL/GenBank/DDBJ databases">
        <title>Parahaliea maris sp. nov., isolated from the surface seawater.</title>
        <authorList>
            <person name="Liu Y."/>
        </authorList>
    </citation>
    <scope>NUCLEOTIDE SEQUENCE [LARGE SCALE GENOMIC DNA]</scope>
    <source>
        <strain evidence="8 9">HSLHS9</strain>
    </source>
</reference>
<dbReference type="RefSeq" id="WP_148069720.1">
    <property type="nucleotide sequence ID" value="NZ_VRZA01000007.1"/>
</dbReference>
<protein>
    <recommendedName>
        <fullName evidence="7">Shikimate kinase</fullName>
        <shortName evidence="7">SK</shortName>
        <ecNumber evidence="7">2.7.1.71</ecNumber>
    </recommendedName>
</protein>
<feature type="binding site" evidence="7">
    <location>
        <position position="21"/>
    </location>
    <ligand>
        <name>Mg(2+)</name>
        <dbReference type="ChEBI" id="CHEBI:18420"/>
    </ligand>
</feature>
<keyword evidence="4 7" id="KW-0418">Kinase</keyword>
<keyword evidence="9" id="KW-1185">Reference proteome</keyword>
<dbReference type="PANTHER" id="PTHR21087">
    <property type="entry name" value="SHIKIMATE KINASE"/>
    <property type="match status" value="1"/>
</dbReference>
<comment type="subcellular location">
    <subcellularLocation>
        <location evidence="7">Cytoplasm</location>
    </subcellularLocation>
</comment>
<dbReference type="EC" id="2.7.1.71" evidence="7"/>
<feature type="binding site" evidence="7">
    <location>
        <position position="139"/>
    </location>
    <ligand>
        <name>substrate</name>
    </ligand>
</feature>
<comment type="caution">
    <text evidence="8">The sequence shown here is derived from an EMBL/GenBank/DDBJ whole genome shotgun (WGS) entry which is preliminary data.</text>
</comment>
<keyword evidence="5 7" id="KW-0067">ATP-binding</keyword>
<comment type="catalytic activity">
    <reaction evidence="7">
        <text>shikimate + ATP = 3-phosphoshikimate + ADP + H(+)</text>
        <dbReference type="Rhea" id="RHEA:13121"/>
        <dbReference type="ChEBI" id="CHEBI:15378"/>
        <dbReference type="ChEBI" id="CHEBI:30616"/>
        <dbReference type="ChEBI" id="CHEBI:36208"/>
        <dbReference type="ChEBI" id="CHEBI:145989"/>
        <dbReference type="ChEBI" id="CHEBI:456216"/>
        <dbReference type="EC" id="2.7.1.71"/>
    </reaction>
</comment>
<dbReference type="CDD" id="cd00464">
    <property type="entry name" value="SK"/>
    <property type="match status" value="1"/>
</dbReference>
<evidence type="ECO:0000313" key="8">
    <source>
        <dbReference type="EMBL" id="TXS90722.1"/>
    </source>
</evidence>
<comment type="similarity">
    <text evidence="7">Belongs to the shikimate kinase family.</text>
</comment>
<dbReference type="GO" id="GO:0000287">
    <property type="term" value="F:magnesium ion binding"/>
    <property type="evidence" value="ECO:0007669"/>
    <property type="project" value="UniProtKB-UniRule"/>
</dbReference>
<evidence type="ECO:0000313" key="9">
    <source>
        <dbReference type="Proteomes" id="UP000321039"/>
    </source>
</evidence>
<keyword evidence="7" id="KW-0479">Metal-binding</keyword>
<dbReference type="InterPro" id="IPR000623">
    <property type="entry name" value="Shikimate_kinase/TSH1"/>
</dbReference>
<dbReference type="SUPFAM" id="SSF52540">
    <property type="entry name" value="P-loop containing nucleoside triphosphate hydrolases"/>
    <property type="match status" value="1"/>
</dbReference>
<dbReference type="GO" id="GO:0004765">
    <property type="term" value="F:shikimate kinase activity"/>
    <property type="evidence" value="ECO:0007669"/>
    <property type="project" value="UniProtKB-UniRule"/>
</dbReference>
<keyword evidence="6 7" id="KW-0057">Aromatic amino acid biosynthesis</keyword>
<feature type="binding site" evidence="7">
    <location>
        <begin position="17"/>
        <end position="22"/>
    </location>
    <ligand>
        <name>ATP</name>
        <dbReference type="ChEBI" id="CHEBI:30616"/>
    </ligand>
</feature>
<evidence type="ECO:0000256" key="7">
    <source>
        <dbReference type="HAMAP-Rule" id="MF_00109"/>
    </source>
</evidence>
<gene>
    <name evidence="7" type="primary">aroK</name>
    <name evidence="8" type="ORF">FV139_17225</name>
</gene>
<evidence type="ECO:0000256" key="4">
    <source>
        <dbReference type="ARBA" id="ARBA00022777"/>
    </source>
</evidence>
<proteinExistence type="inferred from homology"/>
<comment type="cofactor">
    <cofactor evidence="7">
        <name>Mg(2+)</name>
        <dbReference type="ChEBI" id="CHEBI:18420"/>
    </cofactor>
    <text evidence="7">Binds 1 Mg(2+) ion per subunit.</text>
</comment>
<comment type="caution">
    <text evidence="7">Lacks conserved residue(s) required for the propagation of feature annotation.</text>
</comment>
<dbReference type="Pfam" id="PF01202">
    <property type="entry name" value="SKI"/>
    <property type="match status" value="1"/>
</dbReference>
<evidence type="ECO:0000256" key="5">
    <source>
        <dbReference type="ARBA" id="ARBA00022840"/>
    </source>
</evidence>
<organism evidence="8 9">
    <name type="scientific">Parahaliea maris</name>
    <dbReference type="NCBI Taxonomy" id="2716870"/>
    <lineage>
        <taxon>Bacteria</taxon>
        <taxon>Pseudomonadati</taxon>
        <taxon>Pseudomonadota</taxon>
        <taxon>Gammaproteobacteria</taxon>
        <taxon>Cellvibrionales</taxon>
        <taxon>Halieaceae</taxon>
        <taxon>Parahaliea</taxon>
    </lineage>
</organism>
<name>A0A5C8ZT21_9GAMM</name>
<keyword evidence="2 7" id="KW-0808">Transferase</keyword>
<dbReference type="EMBL" id="VRZA01000007">
    <property type="protein sequence ID" value="TXS90722.1"/>
    <property type="molecule type" value="Genomic_DNA"/>
</dbReference>
<feature type="binding site" evidence="7">
    <location>
        <position position="84"/>
    </location>
    <ligand>
        <name>substrate</name>
    </ligand>
</feature>
<evidence type="ECO:0000256" key="1">
    <source>
        <dbReference type="ARBA" id="ARBA00022605"/>
    </source>
</evidence>
<comment type="subunit">
    <text evidence="7">Monomer.</text>
</comment>
<evidence type="ECO:0000256" key="3">
    <source>
        <dbReference type="ARBA" id="ARBA00022741"/>
    </source>
</evidence>
<dbReference type="PANTHER" id="PTHR21087:SF16">
    <property type="entry name" value="SHIKIMATE KINASE 1, CHLOROPLASTIC"/>
    <property type="match status" value="1"/>
</dbReference>
<evidence type="ECO:0000256" key="2">
    <source>
        <dbReference type="ARBA" id="ARBA00022679"/>
    </source>
</evidence>
<keyword evidence="7" id="KW-0460">Magnesium</keyword>
<keyword evidence="7" id="KW-0963">Cytoplasm</keyword>
<comment type="function">
    <text evidence="7">Catalyzes the specific phosphorylation of the 3-hydroxyl group of shikimic acid using ATP as a cosubstrate.</text>
</comment>
<dbReference type="GO" id="GO:0009423">
    <property type="term" value="P:chorismate biosynthetic process"/>
    <property type="evidence" value="ECO:0007669"/>
    <property type="project" value="UniProtKB-UniRule"/>
</dbReference>
<dbReference type="GO" id="GO:0009073">
    <property type="term" value="P:aromatic amino acid family biosynthetic process"/>
    <property type="evidence" value="ECO:0007669"/>
    <property type="project" value="UniProtKB-KW"/>
</dbReference>
<dbReference type="HAMAP" id="MF_00109">
    <property type="entry name" value="Shikimate_kinase"/>
    <property type="match status" value="1"/>
</dbReference>
<dbReference type="PRINTS" id="PR01100">
    <property type="entry name" value="SHIKIMTKNASE"/>
</dbReference>
<keyword evidence="1 7" id="KW-0028">Amino-acid biosynthesis</keyword>
<sequence>MSDPNLPHTISLIGMPGAGKSTVGVILAKLTGLAFSDTDLAIQLREDATLQEIVDQRGHLALRQIEEEVLLEVDLEKAVISTGGSVVYSDAIMSRLREAGPVVYIQVDLPVLEERVAANPLRGIASGSDQSFADIFAERTPLYERYADVTVDGCAGNADTVAALILAALGH</sequence>
<feature type="binding site" evidence="7">
    <location>
        <position position="63"/>
    </location>
    <ligand>
        <name>substrate</name>
    </ligand>
</feature>
<dbReference type="UniPathway" id="UPA00053">
    <property type="reaction ID" value="UER00088"/>
</dbReference>